<feature type="compositionally biased region" description="Polar residues" evidence="7">
    <location>
        <begin position="51"/>
        <end position="65"/>
    </location>
</feature>
<dbReference type="GO" id="GO:0000978">
    <property type="term" value="F:RNA polymerase II cis-regulatory region sequence-specific DNA binding"/>
    <property type="evidence" value="ECO:0007669"/>
    <property type="project" value="TreeGrafter"/>
</dbReference>
<evidence type="ECO:0000256" key="2">
    <source>
        <dbReference type="ARBA" id="ARBA00023015"/>
    </source>
</evidence>
<keyword evidence="4" id="KW-0010">Activator</keyword>
<feature type="region of interest" description="Disordered" evidence="7">
    <location>
        <begin position="136"/>
        <end position="175"/>
    </location>
</feature>
<proteinExistence type="predicted"/>
<gene>
    <name evidence="8" type="ORF">PXEA_LOCUS35124</name>
</gene>
<protein>
    <submittedName>
        <fullName evidence="8">Uncharacterized protein</fullName>
    </submittedName>
</protein>
<organism evidence="8 9">
    <name type="scientific">Protopolystoma xenopodis</name>
    <dbReference type="NCBI Taxonomy" id="117903"/>
    <lineage>
        <taxon>Eukaryota</taxon>
        <taxon>Metazoa</taxon>
        <taxon>Spiralia</taxon>
        <taxon>Lophotrochozoa</taxon>
        <taxon>Platyhelminthes</taxon>
        <taxon>Monogenea</taxon>
        <taxon>Polyopisthocotylea</taxon>
        <taxon>Polystomatidea</taxon>
        <taxon>Polystomatidae</taxon>
        <taxon>Protopolystoma</taxon>
    </lineage>
</organism>
<evidence type="ECO:0000256" key="7">
    <source>
        <dbReference type="SAM" id="MobiDB-lite"/>
    </source>
</evidence>
<dbReference type="PANTHER" id="PTHR10373">
    <property type="entry name" value="TRANSCRIPTION FACTOR 7 FAMILY MEMBER"/>
    <property type="match status" value="1"/>
</dbReference>
<sequence>MPFKYYSLQLFPGWSARDNYAIHSKRKKKKKLMAAAASAATIALRFQHQHSLNQSSRGRGTSGSPDSLAGLPALSGFPGQSHNSLDSTSPYSRLGSASGFSGRSRNSDHPREASASSGSRGGCGNCINHTTCVEHGRGSPHDPTGPASASPGSTSSVCCEPGILSPQPPQGQHLSQPGDRFVVDLGNPKKCRARFGLEQQNRWCKPCRQVDGIVLSVTSTYIHTLLSNII</sequence>
<keyword evidence="2" id="KW-0805">Transcription regulation</keyword>
<evidence type="ECO:0000256" key="5">
    <source>
        <dbReference type="ARBA" id="ARBA00023163"/>
    </source>
</evidence>
<dbReference type="GO" id="GO:0060070">
    <property type="term" value="P:canonical Wnt signaling pathway"/>
    <property type="evidence" value="ECO:0007669"/>
    <property type="project" value="TreeGrafter"/>
</dbReference>
<evidence type="ECO:0000256" key="1">
    <source>
        <dbReference type="ARBA" id="ARBA00004123"/>
    </source>
</evidence>
<feature type="compositionally biased region" description="Polar residues" evidence="7">
    <location>
        <begin position="78"/>
        <end position="91"/>
    </location>
</feature>
<dbReference type="SMART" id="SM01366">
    <property type="entry name" value="c-clamp"/>
    <property type="match status" value="1"/>
</dbReference>
<dbReference type="OrthoDB" id="2307332at2759"/>
<comment type="subcellular location">
    <subcellularLocation>
        <location evidence="1">Nucleus</location>
    </subcellularLocation>
</comment>
<dbReference type="GO" id="GO:1990907">
    <property type="term" value="C:beta-catenin-TCF complex"/>
    <property type="evidence" value="ECO:0007669"/>
    <property type="project" value="TreeGrafter"/>
</dbReference>
<keyword evidence="9" id="KW-1185">Reference proteome</keyword>
<feature type="region of interest" description="Disordered" evidence="7">
    <location>
        <begin position="51"/>
        <end position="120"/>
    </location>
</feature>
<dbReference type="InterPro" id="IPR024940">
    <property type="entry name" value="TCF/LEF"/>
</dbReference>
<evidence type="ECO:0000313" key="8">
    <source>
        <dbReference type="EMBL" id="VEL41684.1"/>
    </source>
</evidence>
<keyword evidence="6" id="KW-0539">Nucleus</keyword>
<feature type="compositionally biased region" description="Low complexity" evidence="7">
    <location>
        <begin position="144"/>
        <end position="156"/>
    </location>
</feature>
<evidence type="ECO:0000313" key="9">
    <source>
        <dbReference type="Proteomes" id="UP000784294"/>
    </source>
</evidence>
<keyword evidence="5" id="KW-0804">Transcription</keyword>
<evidence type="ECO:0000256" key="6">
    <source>
        <dbReference type="ARBA" id="ARBA00023242"/>
    </source>
</evidence>
<name>A0A3S5FH17_9PLAT</name>
<dbReference type="PANTHER" id="PTHR10373:SF38">
    <property type="entry name" value="PROTEIN PANGOLIN, ISOFORM J"/>
    <property type="match status" value="1"/>
</dbReference>
<dbReference type="GO" id="GO:0000981">
    <property type="term" value="F:DNA-binding transcription factor activity, RNA polymerase II-specific"/>
    <property type="evidence" value="ECO:0007669"/>
    <property type="project" value="TreeGrafter"/>
</dbReference>
<accession>A0A3S5FH17</accession>
<dbReference type="AlphaFoldDB" id="A0A3S5FH17"/>
<dbReference type="Proteomes" id="UP000784294">
    <property type="component" value="Unassembled WGS sequence"/>
</dbReference>
<evidence type="ECO:0000256" key="3">
    <source>
        <dbReference type="ARBA" id="ARBA00023125"/>
    </source>
</evidence>
<dbReference type="GO" id="GO:0000785">
    <property type="term" value="C:chromatin"/>
    <property type="evidence" value="ECO:0007669"/>
    <property type="project" value="TreeGrafter"/>
</dbReference>
<dbReference type="EMBL" id="CAAALY010270540">
    <property type="protein sequence ID" value="VEL41684.1"/>
    <property type="molecule type" value="Genomic_DNA"/>
</dbReference>
<evidence type="ECO:0000256" key="4">
    <source>
        <dbReference type="ARBA" id="ARBA00023159"/>
    </source>
</evidence>
<comment type="caution">
    <text evidence="8">The sequence shown here is derived from an EMBL/GenBank/DDBJ whole genome shotgun (WGS) entry which is preliminary data.</text>
</comment>
<reference evidence="8" key="1">
    <citation type="submission" date="2018-11" db="EMBL/GenBank/DDBJ databases">
        <authorList>
            <consortium name="Pathogen Informatics"/>
        </authorList>
    </citation>
    <scope>NUCLEOTIDE SEQUENCE</scope>
</reference>
<keyword evidence="3" id="KW-0238">DNA-binding</keyword>